<evidence type="ECO:0000313" key="3">
    <source>
        <dbReference type="Proteomes" id="UP000001901"/>
    </source>
</evidence>
<dbReference type="STRING" id="572546.Arcpr_1211"/>
<accession>D2RDR9</accession>
<dbReference type="HOGENOM" id="CLU_2645671_0_0_2"/>
<name>D2RDR9_ARCPA</name>
<keyword evidence="3" id="KW-1185">Reference proteome</keyword>
<protein>
    <submittedName>
        <fullName evidence="2">Uncharacterized protein</fullName>
    </submittedName>
</protein>
<feature type="transmembrane region" description="Helical" evidence="1">
    <location>
        <begin position="28"/>
        <end position="46"/>
    </location>
</feature>
<evidence type="ECO:0000256" key="1">
    <source>
        <dbReference type="SAM" id="Phobius"/>
    </source>
</evidence>
<dbReference type="AlphaFoldDB" id="D2RDR9"/>
<gene>
    <name evidence="2" type="ordered locus">Arcpr_1211</name>
</gene>
<dbReference type="RefSeq" id="WP_012940599.1">
    <property type="nucleotide sequence ID" value="NC_013741.1"/>
</dbReference>
<reference evidence="2 3" key="1">
    <citation type="journal article" date="2010" name="Stand. Genomic Sci.">
        <title>Complete genome sequence of Archaeoglobus profundus type strain (AV18).</title>
        <authorList>
            <person name="von Jan M."/>
            <person name="Lapidus A."/>
            <person name="Del Rio T.G."/>
            <person name="Copeland A."/>
            <person name="Tice H."/>
            <person name="Cheng J.F."/>
            <person name="Lucas S."/>
            <person name="Chen F."/>
            <person name="Nolan M."/>
            <person name="Goodwin L."/>
            <person name="Han C."/>
            <person name="Pitluck S."/>
            <person name="Liolios K."/>
            <person name="Ivanova N."/>
            <person name="Mavromatis K."/>
            <person name="Ovchinnikova G."/>
            <person name="Chertkov O."/>
            <person name="Pati A."/>
            <person name="Chen A."/>
            <person name="Palaniappan K."/>
            <person name="Land M."/>
            <person name="Hauser L."/>
            <person name="Chang Y.J."/>
            <person name="Jeffries C.D."/>
            <person name="Saunders E."/>
            <person name="Brettin T."/>
            <person name="Detter J.C."/>
            <person name="Chain P."/>
            <person name="Eichinger K."/>
            <person name="Huber H."/>
            <person name="Spring S."/>
            <person name="Rohde M."/>
            <person name="Goker M."/>
            <person name="Wirth R."/>
            <person name="Woyke T."/>
            <person name="Bristow J."/>
            <person name="Eisen J.A."/>
            <person name="Markowitz V."/>
            <person name="Hugenholtz P."/>
            <person name="Kyrpides N.C."/>
            <person name="Klenk H.P."/>
        </authorList>
    </citation>
    <scope>NUCLEOTIDE SEQUENCE [LARGE SCALE GENOMIC DNA]</scope>
    <source>
        <strain evidence="3">DSM 5631 / JCM 9629 / NBRC 100127 / Av18</strain>
    </source>
</reference>
<evidence type="ECO:0000313" key="2">
    <source>
        <dbReference type="EMBL" id="ADB58263.1"/>
    </source>
</evidence>
<sequence>MKDVNSEKVVAHESISVKSPVKSAKEKLLVLVIISLCGLYLFLATFPKHGDFWIMSYTAKCFAEGHYDFYNYITIF</sequence>
<organism evidence="2 3">
    <name type="scientific">Archaeoglobus profundus (strain DSM 5631 / JCM 9629 / NBRC 100127 / Av18)</name>
    <dbReference type="NCBI Taxonomy" id="572546"/>
    <lineage>
        <taxon>Archaea</taxon>
        <taxon>Methanobacteriati</taxon>
        <taxon>Methanobacteriota</taxon>
        <taxon>Archaeoglobi</taxon>
        <taxon>Archaeoglobales</taxon>
        <taxon>Archaeoglobaceae</taxon>
        <taxon>Archaeoglobus</taxon>
    </lineage>
</organism>
<keyword evidence="1" id="KW-0812">Transmembrane</keyword>
<keyword evidence="1" id="KW-0472">Membrane</keyword>
<dbReference type="PaxDb" id="572546-Arcpr_1211"/>
<dbReference type="Proteomes" id="UP000001901">
    <property type="component" value="Chromosome"/>
</dbReference>
<dbReference type="KEGG" id="apo:Arcpr_1211"/>
<keyword evidence="1" id="KW-1133">Transmembrane helix</keyword>
<dbReference type="GeneID" id="8739893"/>
<dbReference type="EMBL" id="CP001857">
    <property type="protein sequence ID" value="ADB58263.1"/>
    <property type="molecule type" value="Genomic_DNA"/>
</dbReference>
<proteinExistence type="predicted"/>